<dbReference type="OrthoDB" id="3669864at2"/>
<dbReference type="InterPro" id="IPR006026">
    <property type="entry name" value="Peptidase_Metallo"/>
</dbReference>
<reference evidence="4" key="1">
    <citation type="submission" date="2017-10" db="EMBL/GenBank/DDBJ databases">
        <title>Massilia psychrophilum sp. nov., a novel purple-pigmented bacterium isolated from Tianshan glacier, Xinjiang Municipality, China.</title>
        <authorList>
            <person name="Wang H."/>
        </authorList>
    </citation>
    <scope>NUCLEOTIDE SEQUENCE [LARGE SCALE GENOMIC DNA]</scope>
    <source>
        <strain evidence="4">B2</strain>
    </source>
</reference>
<protein>
    <recommendedName>
        <fullName evidence="3">Peptidase M12A domain-containing protein</fullName>
    </recommendedName>
</protein>
<dbReference type="PANTHER" id="PTHR10127">
    <property type="entry name" value="DISCOIDIN, CUB, EGF, LAMININ , AND ZINC METALLOPROTEASE DOMAIN CONTAINING"/>
    <property type="match status" value="1"/>
</dbReference>
<name>A0A2D2DS25_9BURK</name>
<evidence type="ECO:0000313" key="4">
    <source>
        <dbReference type="EMBL" id="ATQ77773.1"/>
    </source>
</evidence>
<evidence type="ECO:0000256" key="1">
    <source>
        <dbReference type="PROSITE-ProRule" id="PRU01211"/>
    </source>
</evidence>
<feature type="compositionally biased region" description="Basic and acidic residues" evidence="2">
    <location>
        <begin position="135"/>
        <end position="146"/>
    </location>
</feature>
<dbReference type="GO" id="GO:0008270">
    <property type="term" value="F:zinc ion binding"/>
    <property type="evidence" value="ECO:0007669"/>
    <property type="project" value="InterPro"/>
</dbReference>
<proteinExistence type="predicted"/>
<dbReference type="Gene3D" id="3.40.390.10">
    <property type="entry name" value="Collagenase (Catalytic Domain)"/>
    <property type="match status" value="1"/>
</dbReference>
<accession>A0A2D2DS25</accession>
<dbReference type="AlphaFoldDB" id="A0A2D2DS25"/>
<feature type="domain" description="Peptidase M12A" evidence="3">
    <location>
        <begin position="1"/>
        <end position="81"/>
    </location>
</feature>
<dbReference type="KEGG" id="mass:CR152_27185"/>
<evidence type="ECO:0000256" key="2">
    <source>
        <dbReference type="SAM" id="MobiDB-lite"/>
    </source>
</evidence>
<evidence type="ECO:0000313" key="5">
    <source>
        <dbReference type="Proteomes" id="UP000229897"/>
    </source>
</evidence>
<sequence length="286" mass="32356">MGNIRNDRRITRWPNGVVPYSIDAAISQIGRQQITTAMAHWSNVAPVRFVEHTDENDVLIFNVRNDECFSAVGRVGGRQMVGCEFPITPVVPEGSWLAFERQGDTQVDCVFVGTDGAVYVMWRQSARRRVRGAPWRRERDVGDRRRSVARTGGTDASRHRPTGCASDLAPSGRWQSARRRVRGPQWRRERDVGHRRWHVARAGGTDAAQHRTSRRASGLALSGRCQSARRRVRGPQWRRERDVGDRRWCVARTGRTDAHRHRAAGYASGPALSGQHESARRALRGR</sequence>
<dbReference type="InterPro" id="IPR024079">
    <property type="entry name" value="MetalloPept_cat_dom_sf"/>
</dbReference>
<feature type="region of interest" description="Disordered" evidence="2">
    <location>
        <begin position="260"/>
        <end position="286"/>
    </location>
</feature>
<evidence type="ECO:0000259" key="3">
    <source>
        <dbReference type="PROSITE" id="PS51864"/>
    </source>
</evidence>
<dbReference type="PROSITE" id="PS51864">
    <property type="entry name" value="ASTACIN"/>
    <property type="match status" value="1"/>
</dbReference>
<comment type="caution">
    <text evidence="1">Lacks conserved residue(s) required for the propagation of feature annotation.</text>
</comment>
<organism evidence="4 5">
    <name type="scientific">Massilia violaceinigra</name>
    <dbReference type="NCBI Taxonomy" id="2045208"/>
    <lineage>
        <taxon>Bacteria</taxon>
        <taxon>Pseudomonadati</taxon>
        <taxon>Pseudomonadota</taxon>
        <taxon>Betaproteobacteria</taxon>
        <taxon>Burkholderiales</taxon>
        <taxon>Oxalobacteraceae</taxon>
        <taxon>Telluria group</taxon>
        <taxon>Massilia</taxon>
    </lineage>
</organism>
<dbReference type="Proteomes" id="UP000229897">
    <property type="component" value="Chromosome"/>
</dbReference>
<dbReference type="GO" id="GO:0004222">
    <property type="term" value="F:metalloendopeptidase activity"/>
    <property type="evidence" value="ECO:0007669"/>
    <property type="project" value="InterPro"/>
</dbReference>
<dbReference type="SMART" id="SM00235">
    <property type="entry name" value="ZnMc"/>
    <property type="match status" value="1"/>
</dbReference>
<dbReference type="GO" id="GO:0006508">
    <property type="term" value="P:proteolysis"/>
    <property type="evidence" value="ECO:0007669"/>
    <property type="project" value="InterPro"/>
</dbReference>
<dbReference type="EMBL" id="CP024608">
    <property type="protein sequence ID" value="ATQ77773.1"/>
    <property type="molecule type" value="Genomic_DNA"/>
</dbReference>
<feature type="region of interest" description="Disordered" evidence="2">
    <location>
        <begin position="132"/>
        <end position="189"/>
    </location>
</feature>
<dbReference type="Pfam" id="PF01400">
    <property type="entry name" value="Astacin"/>
    <property type="match status" value="1"/>
</dbReference>
<dbReference type="SUPFAM" id="SSF55486">
    <property type="entry name" value="Metalloproteases ('zincins'), catalytic domain"/>
    <property type="match status" value="1"/>
</dbReference>
<dbReference type="InterPro" id="IPR001506">
    <property type="entry name" value="Peptidase_M12A"/>
</dbReference>
<keyword evidence="5" id="KW-1185">Reference proteome</keyword>
<dbReference type="PANTHER" id="PTHR10127:SF850">
    <property type="entry name" value="METALLOENDOPEPTIDASE"/>
    <property type="match status" value="1"/>
</dbReference>
<gene>
    <name evidence="4" type="ORF">CR152_27185</name>
</gene>